<keyword evidence="3" id="KW-1185">Reference proteome</keyword>
<dbReference type="OMA" id="AGMHFGQ"/>
<feature type="region of interest" description="Disordered" evidence="1">
    <location>
        <begin position="74"/>
        <end position="94"/>
    </location>
</feature>
<evidence type="ECO:0000313" key="3">
    <source>
        <dbReference type="Proteomes" id="UP000000542"/>
    </source>
</evidence>
<feature type="region of interest" description="Disordered" evidence="1">
    <location>
        <begin position="187"/>
        <end position="233"/>
    </location>
</feature>
<gene>
    <name evidence="2" type="ORF">LMJF_27_1350</name>
</gene>
<dbReference type="RefSeq" id="XP_003721945.1">
    <property type="nucleotide sequence ID" value="XM_003721897.1"/>
</dbReference>
<feature type="region of interest" description="Disordered" evidence="1">
    <location>
        <begin position="245"/>
        <end position="317"/>
    </location>
</feature>
<feature type="compositionally biased region" description="Low complexity" evidence="1">
    <location>
        <begin position="297"/>
        <end position="308"/>
    </location>
</feature>
<reference evidence="2 3" key="2">
    <citation type="journal article" date="2011" name="Genome Res.">
        <title>Chromosome and gene copy number variation allow major structural change between species and strains of Leishmania.</title>
        <authorList>
            <person name="Rogers M.B."/>
            <person name="Hilley J.D."/>
            <person name="Dickens N.J."/>
            <person name="Wilkes J."/>
            <person name="Bates P.A."/>
            <person name="Depledge D.P."/>
            <person name="Harris D."/>
            <person name="Her Y."/>
            <person name="Herzyk P."/>
            <person name="Imamura H."/>
            <person name="Otto T.D."/>
            <person name="Sanders M."/>
            <person name="Seeger K."/>
            <person name="Dujardin J.C."/>
            <person name="Berriman M."/>
            <person name="Smith D.F."/>
            <person name="Hertz-Fowler C."/>
            <person name="Mottram J.C."/>
        </authorList>
    </citation>
    <scope>NUCLEOTIDE SEQUENCE [LARGE SCALE GENOMIC DNA]</scope>
    <source>
        <strain evidence="3">MHOM/IL/81/Friedlin</strain>
    </source>
</reference>
<dbReference type="KEGG" id="lma:LMJF_27_1350"/>
<accession>E9ADB6</accession>
<dbReference type="Proteomes" id="UP000000542">
    <property type="component" value="Chromosome 27"/>
</dbReference>
<name>E9ADB6_LEIMA</name>
<dbReference type="VEuPathDB" id="TriTrypDB:LmjF.27.1350"/>
<dbReference type="EMBL" id="FR796423">
    <property type="protein sequence ID" value="CBZ12203.1"/>
    <property type="molecule type" value="Genomic_DNA"/>
</dbReference>
<dbReference type="eggNOG" id="ENOG502SIFI">
    <property type="taxonomic scope" value="Eukaryota"/>
</dbReference>
<dbReference type="GeneID" id="12982729"/>
<dbReference type="VEuPathDB" id="TriTrypDB:LMJFC_270021500"/>
<dbReference type="InParanoid" id="E9ADB6"/>
<protein>
    <submittedName>
        <fullName evidence="2">Uncharacterized protein</fullName>
    </submittedName>
</protein>
<sequence length="317" mass="33817">MLNTRVQRPPPPPRRAPPAAAMIKDASSDACISTHVILSLSGAALISQQLLQVKDQVSDIKMAVTTADDSLKAISTNPAVRPPSPSNGATTGGDDVQSLAFASVALSKLAEEEETQDAFYAKLSETAVVRAEVQKGSQDVRLQRYKQQVECRLASSMADGLLPPQQRKNSVSPGKRQILLNPYSTARRKLPNTVTKKGNSTLPSADTSMPPTITSPYRTSTSSIAPSPQSPFYSTPAVTNGGYTSYSSHSSGAAGSPSRATARYGATATPQPVTHEAHSDRRPLRQGNAIAGMHFGQPPQQLHQNHQQSSWPHYQAL</sequence>
<organism evidence="2 3">
    <name type="scientific">Leishmania major</name>
    <dbReference type="NCBI Taxonomy" id="5664"/>
    <lineage>
        <taxon>Eukaryota</taxon>
        <taxon>Discoba</taxon>
        <taxon>Euglenozoa</taxon>
        <taxon>Kinetoplastea</taxon>
        <taxon>Metakinetoplastina</taxon>
        <taxon>Trypanosomatida</taxon>
        <taxon>Trypanosomatidae</taxon>
        <taxon>Leishmaniinae</taxon>
        <taxon>Leishmania</taxon>
    </lineage>
</organism>
<feature type="compositionally biased region" description="Low complexity" evidence="1">
    <location>
        <begin position="245"/>
        <end position="263"/>
    </location>
</feature>
<dbReference type="VEuPathDB" id="TriTrypDB:LMJLV39_270019900"/>
<reference evidence="2 3" key="1">
    <citation type="journal article" date="2005" name="Science">
        <title>The genome of the kinetoplastid parasite, Leishmania major.</title>
        <authorList>
            <person name="Ivens A.C."/>
            <person name="Peacock C.S."/>
            <person name="Worthey E.A."/>
            <person name="Murphy L."/>
            <person name="Aggarwal G."/>
            <person name="Berriman M."/>
            <person name="Sisk E."/>
            <person name="Rajandream M.A."/>
            <person name="Adlem E."/>
            <person name="Aert R."/>
            <person name="Anupama A."/>
            <person name="Apostolou Z."/>
            <person name="Attipoe P."/>
            <person name="Bason N."/>
            <person name="Bauser C."/>
            <person name="Beck A."/>
            <person name="Beverley S.M."/>
            <person name="Bianchettin G."/>
            <person name="Borzym K."/>
            <person name="Bothe G."/>
            <person name="Bruschi C.V."/>
            <person name="Collins M."/>
            <person name="Cadag E."/>
            <person name="Ciarloni L."/>
            <person name="Clayton C."/>
            <person name="Coulson R.M."/>
            <person name="Cronin A."/>
            <person name="Cruz A.K."/>
            <person name="Davies R.M."/>
            <person name="De Gaudenzi J."/>
            <person name="Dobson D.E."/>
            <person name="Duesterhoeft A."/>
            <person name="Fazelina G."/>
            <person name="Fosker N."/>
            <person name="Frasch A.C."/>
            <person name="Fraser A."/>
            <person name="Fuchs M."/>
            <person name="Gabel C."/>
            <person name="Goble A."/>
            <person name="Goffeau A."/>
            <person name="Harris D."/>
            <person name="Hertz-Fowler C."/>
            <person name="Hilbert H."/>
            <person name="Horn D."/>
            <person name="Huang Y."/>
            <person name="Klages S."/>
            <person name="Knights A."/>
            <person name="Kube M."/>
            <person name="Larke N."/>
            <person name="Litvin L."/>
            <person name="Lord A."/>
            <person name="Louie T."/>
            <person name="Marra M."/>
            <person name="Masuy D."/>
            <person name="Matthews K."/>
            <person name="Michaeli S."/>
            <person name="Mottram J.C."/>
            <person name="Muller-Auer S."/>
            <person name="Munden H."/>
            <person name="Nelson S."/>
            <person name="Norbertczak H."/>
            <person name="Oliver K."/>
            <person name="O'neil S."/>
            <person name="Pentony M."/>
            <person name="Pohl T.M."/>
            <person name="Price C."/>
            <person name="Purnelle B."/>
            <person name="Quail M.A."/>
            <person name="Rabbinowitsch E."/>
            <person name="Reinhardt R."/>
            <person name="Rieger M."/>
            <person name="Rinta J."/>
            <person name="Robben J."/>
            <person name="Robertson L."/>
            <person name="Ruiz J.C."/>
            <person name="Rutter S."/>
            <person name="Saunders D."/>
            <person name="Schafer M."/>
            <person name="Schein J."/>
            <person name="Schwartz D.C."/>
            <person name="Seeger K."/>
            <person name="Seyler A."/>
            <person name="Sharp S."/>
            <person name="Shin H."/>
            <person name="Sivam D."/>
            <person name="Squares R."/>
            <person name="Squares S."/>
            <person name="Tosato V."/>
            <person name="Vogt C."/>
            <person name="Volckaert G."/>
            <person name="Wambutt R."/>
            <person name="Warren T."/>
            <person name="Wedler H."/>
            <person name="Woodward J."/>
            <person name="Zhou S."/>
            <person name="Zimmermann W."/>
            <person name="Smith D.F."/>
            <person name="Blackwell J.M."/>
            <person name="Stuart K.D."/>
            <person name="Barrell B."/>
            <person name="Myler P.J."/>
        </authorList>
    </citation>
    <scope>NUCLEOTIDE SEQUENCE [LARGE SCALE GENOMIC DNA]</scope>
    <source>
        <strain evidence="3">MHOM/IL/81/Friedlin</strain>
    </source>
</reference>
<proteinExistence type="predicted"/>
<dbReference type="HOGENOM" id="CLU_878398_0_0_1"/>
<dbReference type="AlphaFoldDB" id="E9ADB6"/>
<feature type="compositionally biased region" description="Polar residues" evidence="1">
    <location>
        <begin position="192"/>
        <end position="233"/>
    </location>
</feature>
<dbReference type="VEuPathDB" id="TriTrypDB:LMJSD75_270020100"/>
<evidence type="ECO:0000256" key="1">
    <source>
        <dbReference type="SAM" id="MobiDB-lite"/>
    </source>
</evidence>
<evidence type="ECO:0000313" key="2">
    <source>
        <dbReference type="EMBL" id="CBZ12203.1"/>
    </source>
</evidence>